<proteinExistence type="inferred from homology"/>
<evidence type="ECO:0000256" key="3">
    <source>
        <dbReference type="ARBA" id="ARBA00007244"/>
    </source>
</evidence>
<keyword evidence="15" id="KW-1185">Reference proteome</keyword>
<dbReference type="InterPro" id="IPR014314">
    <property type="entry name" value="Succ_DH_cytb556"/>
</dbReference>
<comment type="subunit">
    <text evidence="11">Part of an enzyme complex containing four subunits: a flavoprotein, an iron-sulfur protein, plus two membrane-anchoring proteins, SdhC and SdhD. The complex can form homotrimers.</text>
</comment>
<dbReference type="RefSeq" id="WP_068173979.1">
    <property type="nucleotide sequence ID" value="NZ_AOGK01000011.1"/>
</dbReference>
<dbReference type="PROSITE" id="PS01001">
    <property type="entry name" value="SDH_CYT_2"/>
    <property type="match status" value="1"/>
</dbReference>
<organism evidence="14 15">
    <name type="scientific">Hydrogenophaga taeniospiralis CCUG 15921</name>
    <dbReference type="NCBI Taxonomy" id="1281780"/>
    <lineage>
        <taxon>Bacteria</taxon>
        <taxon>Pseudomonadati</taxon>
        <taxon>Pseudomonadota</taxon>
        <taxon>Betaproteobacteria</taxon>
        <taxon>Burkholderiales</taxon>
        <taxon>Comamonadaceae</taxon>
        <taxon>Hydrogenophaga</taxon>
    </lineage>
</organism>
<dbReference type="InterPro" id="IPR018495">
    <property type="entry name" value="Succ_DH_cyt_bsu_CS"/>
</dbReference>
<comment type="subcellular location">
    <subcellularLocation>
        <location evidence="2">Membrane</location>
        <topology evidence="2">Multi-pass membrane protein</topology>
    </subcellularLocation>
</comment>
<sequence length="143" mass="15891">MTELTKKRPEFRNINAFKDLTTYRLPLAGWVSILHRASGGLMFVLLPLIVWLFDTSVSSEISFDRFSSAFSAGLGFVPGWFFKLVVLALIWAYLHHLIAGVRHLYMDVAHAVSKEFGKSSAIVTLALSIGLTLVLGAKLFGLY</sequence>
<evidence type="ECO:0000313" key="15">
    <source>
        <dbReference type="Proteomes" id="UP001152876"/>
    </source>
</evidence>
<keyword evidence="8 13" id="KW-1133">Transmembrane helix</keyword>
<evidence type="ECO:0000256" key="13">
    <source>
        <dbReference type="SAM" id="Phobius"/>
    </source>
</evidence>
<evidence type="ECO:0000256" key="2">
    <source>
        <dbReference type="ARBA" id="ARBA00004141"/>
    </source>
</evidence>
<evidence type="ECO:0000256" key="7">
    <source>
        <dbReference type="ARBA" id="ARBA00022723"/>
    </source>
</evidence>
<dbReference type="GO" id="GO:0046872">
    <property type="term" value="F:metal ion binding"/>
    <property type="evidence" value="ECO:0007669"/>
    <property type="project" value="UniProtKB-KW"/>
</dbReference>
<comment type="function">
    <text evidence="1">Membrane-anchoring subunit of succinate dehydrogenase (SDH).</text>
</comment>
<protein>
    <recommendedName>
        <fullName evidence="4">Succinate dehydrogenase cytochrome b556 subunit</fullName>
    </recommendedName>
</protein>
<dbReference type="OrthoDB" id="9799441at2"/>
<keyword evidence="7 12" id="KW-0479">Metal-binding</keyword>
<evidence type="ECO:0000256" key="5">
    <source>
        <dbReference type="ARBA" id="ARBA00022617"/>
    </source>
</evidence>
<evidence type="ECO:0000256" key="12">
    <source>
        <dbReference type="PIRSR" id="PIRSR000178-1"/>
    </source>
</evidence>
<evidence type="ECO:0000256" key="10">
    <source>
        <dbReference type="ARBA" id="ARBA00023136"/>
    </source>
</evidence>
<evidence type="ECO:0000256" key="6">
    <source>
        <dbReference type="ARBA" id="ARBA00022692"/>
    </source>
</evidence>
<dbReference type="GO" id="GO:0009055">
    <property type="term" value="F:electron transfer activity"/>
    <property type="evidence" value="ECO:0007669"/>
    <property type="project" value="InterPro"/>
</dbReference>
<evidence type="ECO:0000256" key="4">
    <source>
        <dbReference type="ARBA" id="ARBA00020076"/>
    </source>
</evidence>
<keyword evidence="9 12" id="KW-0408">Iron</keyword>
<keyword evidence="10 13" id="KW-0472">Membrane</keyword>
<reference evidence="14" key="1">
    <citation type="submission" date="2013-01" db="EMBL/GenBank/DDBJ databases">
        <title>Genome draft of Hydrogenophaga taeniospiralis 2K1.</title>
        <authorList>
            <person name="Gomila M."/>
            <person name="Lalucat J."/>
        </authorList>
    </citation>
    <scope>NUCLEOTIDE SEQUENCE</scope>
    <source>
        <strain evidence="14">CCUG 15921</strain>
    </source>
</reference>
<dbReference type="GO" id="GO:0006099">
    <property type="term" value="P:tricarboxylic acid cycle"/>
    <property type="evidence" value="ECO:0007669"/>
    <property type="project" value="InterPro"/>
</dbReference>
<dbReference type="Proteomes" id="UP001152876">
    <property type="component" value="Unassembled WGS sequence"/>
</dbReference>
<name>A0A9X4S8F4_9BURK</name>
<dbReference type="PIRSF" id="PIRSF000178">
    <property type="entry name" value="SDH_cyt_b560"/>
    <property type="match status" value="1"/>
</dbReference>
<evidence type="ECO:0000256" key="8">
    <source>
        <dbReference type="ARBA" id="ARBA00022989"/>
    </source>
</evidence>
<dbReference type="Pfam" id="PF01127">
    <property type="entry name" value="Sdh_cyt"/>
    <property type="match status" value="1"/>
</dbReference>
<evidence type="ECO:0000313" key="14">
    <source>
        <dbReference type="EMBL" id="MDG5976367.1"/>
    </source>
</evidence>
<dbReference type="CDD" id="cd03499">
    <property type="entry name" value="SQR_TypeC_SdhC"/>
    <property type="match status" value="1"/>
</dbReference>
<comment type="caution">
    <text evidence="14">The sequence shown here is derived from an EMBL/GenBank/DDBJ whole genome shotgun (WGS) entry which is preliminary data.</text>
</comment>
<dbReference type="InterPro" id="IPR000701">
    <property type="entry name" value="SuccDH_FuR_B_TM-su"/>
</dbReference>
<dbReference type="SUPFAM" id="SSF81343">
    <property type="entry name" value="Fumarate reductase respiratory complex transmembrane subunits"/>
    <property type="match status" value="1"/>
</dbReference>
<dbReference type="InterPro" id="IPR034804">
    <property type="entry name" value="SQR/QFR_C/D"/>
</dbReference>
<comment type="cofactor">
    <cofactor evidence="12">
        <name>heme</name>
        <dbReference type="ChEBI" id="CHEBI:30413"/>
    </cofactor>
    <text evidence="12">The heme is bound between the two transmembrane subunits.</text>
</comment>
<feature type="transmembrane region" description="Helical" evidence="13">
    <location>
        <begin position="121"/>
        <end position="140"/>
    </location>
</feature>
<feature type="transmembrane region" description="Helical" evidence="13">
    <location>
        <begin position="33"/>
        <end position="53"/>
    </location>
</feature>
<dbReference type="EMBL" id="AOGK01000011">
    <property type="protein sequence ID" value="MDG5976367.1"/>
    <property type="molecule type" value="Genomic_DNA"/>
</dbReference>
<dbReference type="NCBIfam" id="TIGR02970">
    <property type="entry name" value="succ_dehyd_cytB"/>
    <property type="match status" value="1"/>
</dbReference>
<feature type="transmembrane region" description="Helical" evidence="13">
    <location>
        <begin position="73"/>
        <end position="94"/>
    </location>
</feature>
<evidence type="ECO:0000256" key="9">
    <source>
        <dbReference type="ARBA" id="ARBA00023004"/>
    </source>
</evidence>
<gene>
    <name evidence="14" type="ORF">H010_13966</name>
</gene>
<feature type="binding site" description="axial binding residue" evidence="12">
    <location>
        <position position="96"/>
    </location>
    <ligand>
        <name>heme</name>
        <dbReference type="ChEBI" id="CHEBI:30413"/>
        <note>ligand shared with second transmembrane subunit</note>
    </ligand>
    <ligandPart>
        <name>Fe</name>
        <dbReference type="ChEBI" id="CHEBI:18248"/>
    </ligandPart>
</feature>
<dbReference type="AlphaFoldDB" id="A0A9X4S8F4"/>
<comment type="similarity">
    <text evidence="3">Belongs to the cytochrome b560 family.</text>
</comment>
<keyword evidence="5 12" id="KW-0349">Heme</keyword>
<dbReference type="GO" id="GO:0016020">
    <property type="term" value="C:membrane"/>
    <property type="evidence" value="ECO:0007669"/>
    <property type="project" value="UniProtKB-SubCell"/>
</dbReference>
<dbReference type="Gene3D" id="1.20.1300.10">
    <property type="entry name" value="Fumarate reductase/succinate dehydrogenase, transmembrane subunit"/>
    <property type="match status" value="1"/>
</dbReference>
<evidence type="ECO:0000256" key="1">
    <source>
        <dbReference type="ARBA" id="ARBA00004050"/>
    </source>
</evidence>
<keyword evidence="6 13" id="KW-0812">Transmembrane</keyword>
<accession>A0A9X4S8F4</accession>
<evidence type="ECO:0000256" key="11">
    <source>
        <dbReference type="ARBA" id="ARBA00025912"/>
    </source>
</evidence>